<evidence type="ECO:0000313" key="2">
    <source>
        <dbReference type="EMBL" id="KPI99647.1"/>
    </source>
</evidence>
<name>A0A194Q252_PAPXU</name>
<feature type="compositionally biased region" description="Polar residues" evidence="1">
    <location>
        <begin position="84"/>
        <end position="109"/>
    </location>
</feature>
<gene>
    <name evidence="2" type="ORF">RR46_02561</name>
</gene>
<sequence length="109" mass="12214">MRYAYHRALEGKGAVVMSDSLPVKPEAYRLKTPRFLRVTKYRSMGTRRHHTTEADSMGPFRTIRALTPEPRTGSVPLDKEPANPLTSQTTLPSHSFGLSTQMSVLTGRK</sequence>
<proteinExistence type="predicted"/>
<dbReference type="Proteomes" id="UP000053268">
    <property type="component" value="Unassembled WGS sequence"/>
</dbReference>
<feature type="region of interest" description="Disordered" evidence="1">
    <location>
        <begin position="41"/>
        <end position="109"/>
    </location>
</feature>
<protein>
    <submittedName>
        <fullName evidence="2">Uncharacterized protein</fullName>
    </submittedName>
</protein>
<organism evidence="2 3">
    <name type="scientific">Papilio xuthus</name>
    <name type="common">Asian swallowtail butterfly</name>
    <dbReference type="NCBI Taxonomy" id="66420"/>
    <lineage>
        <taxon>Eukaryota</taxon>
        <taxon>Metazoa</taxon>
        <taxon>Ecdysozoa</taxon>
        <taxon>Arthropoda</taxon>
        <taxon>Hexapoda</taxon>
        <taxon>Insecta</taxon>
        <taxon>Pterygota</taxon>
        <taxon>Neoptera</taxon>
        <taxon>Endopterygota</taxon>
        <taxon>Lepidoptera</taxon>
        <taxon>Glossata</taxon>
        <taxon>Ditrysia</taxon>
        <taxon>Papilionoidea</taxon>
        <taxon>Papilionidae</taxon>
        <taxon>Papilioninae</taxon>
        <taxon>Papilio</taxon>
    </lineage>
</organism>
<accession>A0A194Q252</accession>
<keyword evidence="3" id="KW-1185">Reference proteome</keyword>
<evidence type="ECO:0000256" key="1">
    <source>
        <dbReference type="SAM" id="MobiDB-lite"/>
    </source>
</evidence>
<dbReference type="EMBL" id="KQ459564">
    <property type="protein sequence ID" value="KPI99647.1"/>
    <property type="molecule type" value="Genomic_DNA"/>
</dbReference>
<feature type="compositionally biased region" description="Basic residues" evidence="1">
    <location>
        <begin position="41"/>
        <end position="50"/>
    </location>
</feature>
<dbReference type="AlphaFoldDB" id="A0A194Q252"/>
<evidence type="ECO:0000313" key="3">
    <source>
        <dbReference type="Proteomes" id="UP000053268"/>
    </source>
</evidence>
<reference evidence="2 3" key="1">
    <citation type="journal article" date="2015" name="Nat. Commun.">
        <title>Outbred genome sequencing and CRISPR/Cas9 gene editing in butterflies.</title>
        <authorList>
            <person name="Li X."/>
            <person name="Fan D."/>
            <person name="Zhang W."/>
            <person name="Liu G."/>
            <person name="Zhang L."/>
            <person name="Zhao L."/>
            <person name="Fang X."/>
            <person name="Chen L."/>
            <person name="Dong Y."/>
            <person name="Chen Y."/>
            <person name="Ding Y."/>
            <person name="Zhao R."/>
            <person name="Feng M."/>
            <person name="Zhu Y."/>
            <person name="Feng Y."/>
            <person name="Jiang X."/>
            <person name="Zhu D."/>
            <person name="Xiang H."/>
            <person name="Feng X."/>
            <person name="Li S."/>
            <person name="Wang J."/>
            <person name="Zhang G."/>
            <person name="Kronforst M.R."/>
            <person name="Wang W."/>
        </authorList>
    </citation>
    <scope>NUCLEOTIDE SEQUENCE [LARGE SCALE GENOMIC DNA]</scope>
    <source>
        <strain evidence="2">Ya'a_city_454_Px</strain>
        <tissue evidence="2">Whole body</tissue>
    </source>
</reference>